<evidence type="ECO:0000313" key="5">
    <source>
        <dbReference type="Proteomes" id="UP001497392"/>
    </source>
</evidence>
<dbReference type="Pfam" id="PF12937">
    <property type="entry name" value="F-box-like"/>
    <property type="match status" value="1"/>
</dbReference>
<dbReference type="SUPFAM" id="SSF52058">
    <property type="entry name" value="L domain-like"/>
    <property type="match status" value="1"/>
</dbReference>
<reference evidence="4 5" key="1">
    <citation type="submission" date="2024-06" db="EMBL/GenBank/DDBJ databases">
        <authorList>
            <person name="Kraege A."/>
            <person name="Thomma B."/>
        </authorList>
    </citation>
    <scope>NUCLEOTIDE SEQUENCE [LARGE SCALE GENOMIC DNA]</scope>
</reference>
<dbReference type="Proteomes" id="UP001497392">
    <property type="component" value="Unassembled WGS sequence"/>
</dbReference>
<feature type="domain" description="F-box" evidence="3">
    <location>
        <begin position="27"/>
        <end position="66"/>
    </location>
</feature>
<dbReference type="SMART" id="SM00367">
    <property type="entry name" value="LRR_CC"/>
    <property type="match status" value="9"/>
</dbReference>
<evidence type="ECO:0000313" key="4">
    <source>
        <dbReference type="EMBL" id="CAL5224760.1"/>
    </source>
</evidence>
<name>A0ABP1G226_9CHLO</name>
<gene>
    <name evidence="4" type="primary">g7497</name>
    <name evidence="4" type="ORF">VP750_LOCUS6419</name>
</gene>
<dbReference type="InterPro" id="IPR001810">
    <property type="entry name" value="F-box_dom"/>
</dbReference>
<dbReference type="Gene3D" id="3.80.10.10">
    <property type="entry name" value="Ribonuclease Inhibitor"/>
    <property type="match status" value="4"/>
</dbReference>
<sequence>MGNCGFGPKATAFEAEDARESVLRNADILRLLFKDLDLEDLLRASATCRVWFKVSQSEEFWGSLDFSGRKVRARQAMALVCRHTSLHSLNMKGVKHLDEVWQDLLRAIPGLQHLTMGSGLVTEHQLYQPGVLLGNLQEWVLQDAHLGVHLGSFSGTEATITHPSLPKLHLKRCMVGRLTVRCQSLETLEMQSSTVTNLHIQCPQLRTMCLRDCQKLSDANFRIALSNLSSVVHLDLTACVPLSDDTLREVGRTCRSVRTLIAAKCPGITLNSMHGFPELRHLDLTGCEGIAPGTAVPALERWTNLETLVLDWCDLLNHLTLSMPRLKKISLRHCKMLTSVDLHCGWLEEILVGREESSPRHFDEHPLRRVTVCSDAMRRMQWRGCHKLEQMLLACSYLQEAEFLACQLLCDDMLLTMGDAGKGALLTSRGVQGACPRLRSLIVSGNRGLRQPRLISQTLQSLSLSSCSNLDCLYLSCPQLKRLQVEDCNSLQAVEMHVATMTHLALGSCPQLEVLSLRAPALIHLDLQGCGMLGTLTLDCPRLESLDATFCYRLGNNALAWIPRCRPPLQRLFLGLCTQIDAQALHVLSSLGSLRSLDLSYTEIKNLEPVLRACPELQKLNLASCALLGENALDALLPAGARGSPIPSFTQELKVRELDVSYCNLPTSIITSLLTRATTLEVLAINGCGGATSEIWDAVHGLGVPELPLQTLSAVGCKRLRSCWLGLQPARPADRETQQALLSVGMYSPPVPVSTGWQEVPVALTNLRTLRLGLSGVRSLALALPALTALDMNNAAELRCLELRCPLLLTVHMQACKMLPGPSLERTMEGCRRLEVLDAQHSDVPAGASARLHEACPALRTLLQTDPVPQPSPRPILESPEPSESGSTCY</sequence>
<dbReference type="InterPro" id="IPR006553">
    <property type="entry name" value="Leu-rich_rpt_Cys-con_subtyp"/>
</dbReference>
<dbReference type="SUPFAM" id="SSF52047">
    <property type="entry name" value="RNI-like"/>
    <property type="match status" value="1"/>
</dbReference>
<dbReference type="PANTHER" id="PTHR13318">
    <property type="entry name" value="PARTNER OF PAIRED, ISOFORM B-RELATED"/>
    <property type="match status" value="1"/>
</dbReference>
<comment type="caution">
    <text evidence="4">The sequence shown here is derived from an EMBL/GenBank/DDBJ whole genome shotgun (WGS) entry which is preliminary data.</text>
</comment>
<organism evidence="4 5">
    <name type="scientific">Coccomyxa viridis</name>
    <dbReference type="NCBI Taxonomy" id="1274662"/>
    <lineage>
        <taxon>Eukaryota</taxon>
        <taxon>Viridiplantae</taxon>
        <taxon>Chlorophyta</taxon>
        <taxon>core chlorophytes</taxon>
        <taxon>Trebouxiophyceae</taxon>
        <taxon>Trebouxiophyceae incertae sedis</taxon>
        <taxon>Coccomyxaceae</taxon>
        <taxon>Coccomyxa</taxon>
    </lineage>
</organism>
<dbReference type="SUPFAM" id="SSF81383">
    <property type="entry name" value="F-box domain"/>
    <property type="match status" value="1"/>
</dbReference>
<dbReference type="InterPro" id="IPR036047">
    <property type="entry name" value="F-box-like_dom_sf"/>
</dbReference>
<dbReference type="Gene3D" id="1.20.1280.50">
    <property type="match status" value="1"/>
</dbReference>
<comment type="subcellular location">
    <subcellularLocation>
        <location evidence="1">Cytoplasm</location>
        <location evidence="1">Cytoskeleton</location>
        <location evidence="1">Cilium axoneme</location>
    </subcellularLocation>
</comment>
<evidence type="ECO:0000259" key="3">
    <source>
        <dbReference type="Pfam" id="PF12937"/>
    </source>
</evidence>
<evidence type="ECO:0000256" key="2">
    <source>
        <dbReference type="SAM" id="MobiDB-lite"/>
    </source>
</evidence>
<dbReference type="InterPro" id="IPR032675">
    <property type="entry name" value="LRR_dom_sf"/>
</dbReference>
<keyword evidence="5" id="KW-1185">Reference proteome</keyword>
<evidence type="ECO:0000256" key="1">
    <source>
        <dbReference type="ARBA" id="ARBA00004430"/>
    </source>
</evidence>
<dbReference type="EMBL" id="CAXHTA020000011">
    <property type="protein sequence ID" value="CAL5224760.1"/>
    <property type="molecule type" value="Genomic_DNA"/>
</dbReference>
<feature type="region of interest" description="Disordered" evidence="2">
    <location>
        <begin position="864"/>
        <end position="890"/>
    </location>
</feature>
<protein>
    <submittedName>
        <fullName evidence="4">G7497 protein</fullName>
    </submittedName>
</protein>
<accession>A0ABP1G226</accession>
<proteinExistence type="predicted"/>